<sequence>MEASARKKKRPLAAIPENLEELSKPELIKIIQSLQQQVAKKHKGDEVVDAKALKAMRKRLRDKVVKAVKKMAHNDRKKPYSEISDGCASKAVAVALMNGLHPKSDTARMTRWVLTGNDVSRFLGIERLVHPVKFDGMVLSFGGAPVHVYAWAAFESLEVKFENASKVLTLKSRTYLAGSGRPEAQPRLLAYSRGEEGGLIGRDLEEAQIQEMMAARPGY</sequence>
<comment type="caution">
    <text evidence="1">The sequence shown here is derived from an EMBL/GenBank/DDBJ whole genome shotgun (WGS) entry which is preliminary data.</text>
</comment>
<evidence type="ECO:0000313" key="1">
    <source>
        <dbReference type="EMBL" id="CAH0369447.1"/>
    </source>
</evidence>
<organism evidence="1 2">
    <name type="scientific">Pelagomonas calceolata</name>
    <dbReference type="NCBI Taxonomy" id="35677"/>
    <lineage>
        <taxon>Eukaryota</taxon>
        <taxon>Sar</taxon>
        <taxon>Stramenopiles</taxon>
        <taxon>Ochrophyta</taxon>
        <taxon>Pelagophyceae</taxon>
        <taxon>Pelagomonadales</taxon>
        <taxon>Pelagomonadaceae</taxon>
        <taxon>Pelagomonas</taxon>
    </lineage>
</organism>
<dbReference type="EMBL" id="CAKKNE010000002">
    <property type="protein sequence ID" value="CAH0369447.1"/>
    <property type="molecule type" value="Genomic_DNA"/>
</dbReference>
<dbReference type="Proteomes" id="UP000789595">
    <property type="component" value="Unassembled WGS sequence"/>
</dbReference>
<name>A0A8J2SLS6_9STRA</name>
<evidence type="ECO:0000313" key="2">
    <source>
        <dbReference type="Proteomes" id="UP000789595"/>
    </source>
</evidence>
<dbReference type="OrthoDB" id="205428at2759"/>
<proteinExistence type="predicted"/>
<protein>
    <submittedName>
        <fullName evidence="1">Uncharacterized protein</fullName>
    </submittedName>
</protein>
<keyword evidence="2" id="KW-1185">Reference proteome</keyword>
<dbReference type="AlphaFoldDB" id="A0A8J2SLS6"/>
<accession>A0A8J2SLS6</accession>
<reference evidence="1" key="1">
    <citation type="submission" date="2021-11" db="EMBL/GenBank/DDBJ databases">
        <authorList>
            <consortium name="Genoscope - CEA"/>
            <person name="William W."/>
        </authorList>
    </citation>
    <scope>NUCLEOTIDE SEQUENCE</scope>
</reference>
<gene>
    <name evidence="1" type="ORF">PECAL_2P25690</name>
</gene>